<dbReference type="AlphaFoldDB" id="A0AAP5H499"/>
<evidence type="ECO:0000313" key="2">
    <source>
        <dbReference type="Proteomes" id="UP001254832"/>
    </source>
</evidence>
<dbReference type="RefSeq" id="WP_156395525.1">
    <property type="nucleotide sequence ID" value="NZ_JAVDTR010000005.1"/>
</dbReference>
<evidence type="ECO:0000313" key="1">
    <source>
        <dbReference type="EMBL" id="MDR6723646.1"/>
    </source>
</evidence>
<reference evidence="1" key="1">
    <citation type="submission" date="2023-07" db="EMBL/GenBank/DDBJ databases">
        <title>Sorghum-associated microbial communities from plants grown in Nebraska, USA.</title>
        <authorList>
            <person name="Schachtman D."/>
        </authorList>
    </citation>
    <scope>NUCLEOTIDE SEQUENCE</scope>
    <source>
        <strain evidence="1">BE80</strain>
    </source>
</reference>
<sequence length="181" mass="20606">MKRTIIGLLSVIIASNVVWGWLYLNKVNEQPNHGSSTTANKAVQMYELNGTGDLWDVSDYKIIITPNQIQRGHASLTFKGDPRSITDSNYYKLDIQEKDPEGNYSKMLSHVATSHDGPITILNNDNLKNIGYVTSDYAYDELKKDRQNYASTFLRVTWNDNDGKLHSEDIYLTIENEITLE</sequence>
<gene>
    <name evidence="1" type="ORF">J2W91_002108</name>
</gene>
<proteinExistence type="predicted"/>
<dbReference type="Proteomes" id="UP001254832">
    <property type="component" value="Unassembled WGS sequence"/>
</dbReference>
<accession>A0AAP5H499</accession>
<dbReference type="EMBL" id="JAVDTR010000005">
    <property type="protein sequence ID" value="MDR6723646.1"/>
    <property type="molecule type" value="Genomic_DNA"/>
</dbReference>
<organism evidence="1 2">
    <name type="scientific">Paenibacillus amylolyticus</name>
    <dbReference type="NCBI Taxonomy" id="1451"/>
    <lineage>
        <taxon>Bacteria</taxon>
        <taxon>Bacillati</taxon>
        <taxon>Bacillota</taxon>
        <taxon>Bacilli</taxon>
        <taxon>Bacillales</taxon>
        <taxon>Paenibacillaceae</taxon>
        <taxon>Paenibacillus</taxon>
    </lineage>
</organism>
<name>A0AAP5H499_PAEAM</name>
<comment type="caution">
    <text evidence="1">The sequence shown here is derived from an EMBL/GenBank/DDBJ whole genome shotgun (WGS) entry which is preliminary data.</text>
</comment>
<protein>
    <submittedName>
        <fullName evidence="1">Uncharacterized protein</fullName>
    </submittedName>
</protein>